<keyword evidence="8" id="KW-1133">Transmembrane helix</keyword>
<accession>A0A1W1EF67</accession>
<dbReference type="SUPFAM" id="SSF74653">
    <property type="entry name" value="TolA/TonB C-terminal domain"/>
    <property type="match status" value="1"/>
</dbReference>
<keyword evidence="3" id="KW-0813">Transport</keyword>
<dbReference type="GO" id="GO:0015891">
    <property type="term" value="P:siderophore transport"/>
    <property type="evidence" value="ECO:0007669"/>
    <property type="project" value="InterPro"/>
</dbReference>
<sequence>MNQKYVVSQEEKDKVINISLSQFVPEVIELPPEPEPIVEPEPEPVPEVEPEPEQIPEPIVEKKIVAPVPIVEKPKKIEKKIPKKKIVKKRVVKKKNTKKSVRKKSTSSRRATSSRVDANKKSKFLAQIRAKINRAKSYPRIAQRRGMQGVVKVRFTILKNGRVGHISIKGPKVFHSSARSAVKKAFPINTKNAPLNLPTTVNLSLRYKLR</sequence>
<comment type="subcellular location">
    <subcellularLocation>
        <location evidence="1">Cell inner membrane</location>
        <topology evidence="1">Single-pass membrane protein</topology>
        <orientation evidence="1">Periplasmic side</orientation>
    </subcellularLocation>
</comment>
<dbReference type="PANTHER" id="PTHR33446">
    <property type="entry name" value="PROTEIN TONB-RELATED"/>
    <property type="match status" value="1"/>
</dbReference>
<keyword evidence="9" id="KW-0472">Membrane</keyword>
<dbReference type="PRINTS" id="PR01374">
    <property type="entry name" value="TONBPROTEIN"/>
</dbReference>
<feature type="compositionally biased region" description="Acidic residues" evidence="10">
    <location>
        <begin position="36"/>
        <end position="53"/>
    </location>
</feature>
<dbReference type="PANTHER" id="PTHR33446:SF2">
    <property type="entry name" value="PROTEIN TONB"/>
    <property type="match status" value="1"/>
</dbReference>
<evidence type="ECO:0000256" key="10">
    <source>
        <dbReference type="SAM" id="MobiDB-lite"/>
    </source>
</evidence>
<feature type="domain" description="TonB C-terminal" evidence="11">
    <location>
        <begin position="123"/>
        <end position="210"/>
    </location>
</feature>
<dbReference type="GO" id="GO:0055085">
    <property type="term" value="P:transmembrane transport"/>
    <property type="evidence" value="ECO:0007669"/>
    <property type="project" value="InterPro"/>
</dbReference>
<proteinExistence type="inferred from homology"/>
<evidence type="ECO:0000256" key="3">
    <source>
        <dbReference type="ARBA" id="ARBA00022448"/>
    </source>
</evidence>
<comment type="similarity">
    <text evidence="2">Belongs to the TonB family.</text>
</comment>
<evidence type="ECO:0000256" key="1">
    <source>
        <dbReference type="ARBA" id="ARBA00004383"/>
    </source>
</evidence>
<evidence type="ECO:0000259" key="11">
    <source>
        <dbReference type="PROSITE" id="PS52015"/>
    </source>
</evidence>
<dbReference type="InterPro" id="IPR006260">
    <property type="entry name" value="TonB/TolA_C"/>
</dbReference>
<dbReference type="InterPro" id="IPR037682">
    <property type="entry name" value="TonB_C"/>
</dbReference>
<keyword evidence="4" id="KW-1003">Cell membrane</keyword>
<evidence type="ECO:0000313" key="12">
    <source>
        <dbReference type="EMBL" id="SFZ98661.1"/>
    </source>
</evidence>
<dbReference type="PROSITE" id="PS52015">
    <property type="entry name" value="TONB_CTD"/>
    <property type="match status" value="1"/>
</dbReference>
<dbReference type="InterPro" id="IPR003538">
    <property type="entry name" value="TonB"/>
</dbReference>
<evidence type="ECO:0000256" key="4">
    <source>
        <dbReference type="ARBA" id="ARBA00022475"/>
    </source>
</evidence>
<dbReference type="AlphaFoldDB" id="A0A1W1EF67"/>
<keyword evidence="7" id="KW-0653">Protein transport</keyword>
<dbReference type="NCBIfam" id="TIGR01352">
    <property type="entry name" value="tonB_Cterm"/>
    <property type="match status" value="1"/>
</dbReference>
<feature type="compositionally biased region" description="Basic residues" evidence="10">
    <location>
        <begin position="88"/>
        <end position="107"/>
    </location>
</feature>
<keyword evidence="6" id="KW-0812">Transmembrane</keyword>
<organism evidence="12">
    <name type="scientific">hydrothermal vent metagenome</name>
    <dbReference type="NCBI Taxonomy" id="652676"/>
    <lineage>
        <taxon>unclassified sequences</taxon>
        <taxon>metagenomes</taxon>
        <taxon>ecological metagenomes</taxon>
    </lineage>
</organism>
<dbReference type="GO" id="GO:0031992">
    <property type="term" value="F:energy transducer activity"/>
    <property type="evidence" value="ECO:0007669"/>
    <property type="project" value="InterPro"/>
</dbReference>
<dbReference type="GO" id="GO:0015031">
    <property type="term" value="P:protein transport"/>
    <property type="evidence" value="ECO:0007669"/>
    <property type="project" value="UniProtKB-KW"/>
</dbReference>
<feature type="region of interest" description="Disordered" evidence="10">
    <location>
        <begin position="88"/>
        <end position="117"/>
    </location>
</feature>
<evidence type="ECO:0000256" key="6">
    <source>
        <dbReference type="ARBA" id="ARBA00022692"/>
    </source>
</evidence>
<dbReference type="InterPro" id="IPR051045">
    <property type="entry name" value="TonB-dependent_transducer"/>
</dbReference>
<evidence type="ECO:0000256" key="8">
    <source>
        <dbReference type="ARBA" id="ARBA00022989"/>
    </source>
</evidence>
<feature type="region of interest" description="Disordered" evidence="10">
    <location>
        <begin position="33"/>
        <end position="53"/>
    </location>
</feature>
<dbReference type="EMBL" id="FPKX01000058">
    <property type="protein sequence ID" value="SFZ98661.1"/>
    <property type="molecule type" value="Genomic_DNA"/>
</dbReference>
<gene>
    <name evidence="12" type="ORF">MNB_SV-5-1050</name>
</gene>
<reference evidence="12" key="1">
    <citation type="submission" date="2016-10" db="EMBL/GenBank/DDBJ databases">
        <authorList>
            <person name="de Groot N.N."/>
        </authorList>
    </citation>
    <scope>NUCLEOTIDE SEQUENCE</scope>
</reference>
<dbReference type="Pfam" id="PF03544">
    <property type="entry name" value="TonB_C"/>
    <property type="match status" value="1"/>
</dbReference>
<evidence type="ECO:0000256" key="7">
    <source>
        <dbReference type="ARBA" id="ARBA00022927"/>
    </source>
</evidence>
<dbReference type="GO" id="GO:0030288">
    <property type="term" value="C:outer membrane-bounded periplasmic space"/>
    <property type="evidence" value="ECO:0007669"/>
    <property type="project" value="InterPro"/>
</dbReference>
<keyword evidence="5" id="KW-0997">Cell inner membrane</keyword>
<name>A0A1W1EF67_9ZZZZ</name>
<evidence type="ECO:0000256" key="5">
    <source>
        <dbReference type="ARBA" id="ARBA00022519"/>
    </source>
</evidence>
<evidence type="ECO:0000256" key="9">
    <source>
        <dbReference type="ARBA" id="ARBA00023136"/>
    </source>
</evidence>
<evidence type="ECO:0000256" key="2">
    <source>
        <dbReference type="ARBA" id="ARBA00006555"/>
    </source>
</evidence>
<dbReference type="GO" id="GO:0098797">
    <property type="term" value="C:plasma membrane protein complex"/>
    <property type="evidence" value="ECO:0007669"/>
    <property type="project" value="TreeGrafter"/>
</dbReference>
<protein>
    <submittedName>
        <fullName evidence="12">Ferric siderophore transport system, periplasmic binding protein TonB</fullName>
    </submittedName>
</protein>
<dbReference type="Gene3D" id="3.30.1150.10">
    <property type="match status" value="1"/>
</dbReference>